<name>A0A433QKM1_9FUNG</name>
<sequence>MWLRSGWNNTSSSYEDPDFKITHRLTGAYCSKMTFAMDPPYFQKDDGFELIVAFQTVPPPSPLFSEDTPSEILRYLISCPQIHCTSGELYACNDPSSAVGMFVTYRIQENARTSKGPSMAMALRTWRIQDRAAANANRHCKPVPWRRIPITVGQQQFHPSEDKLLARTTLTTPKDPLLFHLIPPRFRGDRVRRICRDDF</sequence>
<protein>
    <submittedName>
        <fullName evidence="1">Uncharacterized protein</fullName>
    </submittedName>
</protein>
<evidence type="ECO:0000313" key="2">
    <source>
        <dbReference type="Proteomes" id="UP000274822"/>
    </source>
</evidence>
<evidence type="ECO:0000313" key="1">
    <source>
        <dbReference type="EMBL" id="RUS30330.1"/>
    </source>
</evidence>
<dbReference type="AlphaFoldDB" id="A0A433QKM1"/>
<comment type="caution">
    <text evidence="1">The sequence shown here is derived from an EMBL/GenBank/DDBJ whole genome shotgun (WGS) entry which is preliminary data.</text>
</comment>
<gene>
    <name evidence="1" type="ORF">BC938DRAFT_479543</name>
</gene>
<proteinExistence type="predicted"/>
<organism evidence="1 2">
    <name type="scientific">Jimgerdemannia flammicorona</name>
    <dbReference type="NCBI Taxonomy" id="994334"/>
    <lineage>
        <taxon>Eukaryota</taxon>
        <taxon>Fungi</taxon>
        <taxon>Fungi incertae sedis</taxon>
        <taxon>Mucoromycota</taxon>
        <taxon>Mucoromycotina</taxon>
        <taxon>Endogonomycetes</taxon>
        <taxon>Endogonales</taxon>
        <taxon>Endogonaceae</taxon>
        <taxon>Jimgerdemannia</taxon>
    </lineage>
</organism>
<accession>A0A433QKM1</accession>
<keyword evidence="2" id="KW-1185">Reference proteome</keyword>
<reference evidence="1 2" key="1">
    <citation type="journal article" date="2018" name="New Phytol.">
        <title>Phylogenomics of Endogonaceae and evolution of mycorrhizas within Mucoromycota.</title>
        <authorList>
            <person name="Chang Y."/>
            <person name="Desiro A."/>
            <person name="Na H."/>
            <person name="Sandor L."/>
            <person name="Lipzen A."/>
            <person name="Clum A."/>
            <person name="Barry K."/>
            <person name="Grigoriev I.V."/>
            <person name="Martin F.M."/>
            <person name="Stajich J.E."/>
            <person name="Smith M.E."/>
            <person name="Bonito G."/>
            <person name="Spatafora J.W."/>
        </authorList>
    </citation>
    <scope>NUCLEOTIDE SEQUENCE [LARGE SCALE GENOMIC DNA]</scope>
    <source>
        <strain evidence="1 2">AD002</strain>
    </source>
</reference>
<dbReference type="EMBL" id="RBNJ01004009">
    <property type="protein sequence ID" value="RUS30330.1"/>
    <property type="molecule type" value="Genomic_DNA"/>
</dbReference>
<dbReference type="Proteomes" id="UP000274822">
    <property type="component" value="Unassembled WGS sequence"/>
</dbReference>